<proteinExistence type="inferred from homology"/>
<keyword evidence="19" id="KW-1185">Reference proteome</keyword>
<dbReference type="InterPro" id="IPR011050">
    <property type="entry name" value="Pectin_lyase_fold/virulence"/>
</dbReference>
<dbReference type="GO" id="GO:0042545">
    <property type="term" value="P:cell wall modification"/>
    <property type="evidence" value="ECO:0007669"/>
    <property type="project" value="UniProtKB-UniRule"/>
</dbReference>
<keyword evidence="5" id="KW-0134">Cell wall</keyword>
<protein>
    <recommendedName>
        <fullName evidence="4 15">Pectinesterase</fullName>
        <ecNumber evidence="4 15">3.1.1.11</ecNumber>
    </recommendedName>
</protein>
<keyword evidence="8 15" id="KW-0378">Hydrolase</keyword>
<feature type="region of interest" description="Disordered" evidence="16">
    <location>
        <begin position="41"/>
        <end position="63"/>
    </location>
</feature>
<organism evidence="18 19">
    <name type="scientific">Linum trigynum</name>
    <dbReference type="NCBI Taxonomy" id="586398"/>
    <lineage>
        <taxon>Eukaryota</taxon>
        <taxon>Viridiplantae</taxon>
        <taxon>Streptophyta</taxon>
        <taxon>Embryophyta</taxon>
        <taxon>Tracheophyta</taxon>
        <taxon>Spermatophyta</taxon>
        <taxon>Magnoliopsida</taxon>
        <taxon>eudicotyledons</taxon>
        <taxon>Gunneridae</taxon>
        <taxon>Pentapetalae</taxon>
        <taxon>rosids</taxon>
        <taxon>fabids</taxon>
        <taxon>Malpighiales</taxon>
        <taxon>Linaceae</taxon>
        <taxon>Linum</taxon>
    </lineage>
</organism>
<dbReference type="AlphaFoldDB" id="A0AAV2DIC9"/>
<evidence type="ECO:0000256" key="12">
    <source>
        <dbReference type="ARBA" id="ARBA00047928"/>
    </source>
</evidence>
<keyword evidence="10" id="KW-0325">Glycoprotein</keyword>
<evidence type="ECO:0000256" key="5">
    <source>
        <dbReference type="ARBA" id="ARBA00022512"/>
    </source>
</evidence>
<evidence type="ECO:0000256" key="14">
    <source>
        <dbReference type="PROSITE-ProRule" id="PRU10040"/>
    </source>
</evidence>
<evidence type="ECO:0000256" key="1">
    <source>
        <dbReference type="ARBA" id="ARBA00004191"/>
    </source>
</evidence>
<evidence type="ECO:0000256" key="13">
    <source>
        <dbReference type="ARBA" id="ARBA00057335"/>
    </source>
</evidence>
<comment type="subcellular location">
    <subcellularLocation>
        <location evidence="1">Secreted</location>
        <location evidence="1">Cell wall</location>
    </subcellularLocation>
</comment>
<comment type="function">
    <text evidence="13">Acts in the modification of cell walls via demethylesterification of cell wall pectin.</text>
</comment>
<evidence type="ECO:0000256" key="2">
    <source>
        <dbReference type="ARBA" id="ARBA00005184"/>
    </source>
</evidence>
<evidence type="ECO:0000256" key="15">
    <source>
        <dbReference type="RuleBase" id="RU000589"/>
    </source>
</evidence>
<evidence type="ECO:0000259" key="17">
    <source>
        <dbReference type="Pfam" id="PF01095"/>
    </source>
</evidence>
<comment type="pathway">
    <text evidence="2 15">Glycan metabolism; pectin degradation; 2-dehydro-3-deoxy-D-gluconate from pectin: step 1/5.</text>
</comment>
<dbReference type="InterPro" id="IPR033131">
    <property type="entry name" value="Pectinesterase_Asp_AS"/>
</dbReference>
<feature type="compositionally biased region" description="Basic residues" evidence="16">
    <location>
        <begin position="51"/>
        <end position="62"/>
    </location>
</feature>
<evidence type="ECO:0000256" key="16">
    <source>
        <dbReference type="SAM" id="MobiDB-lite"/>
    </source>
</evidence>
<evidence type="ECO:0000256" key="8">
    <source>
        <dbReference type="ARBA" id="ARBA00022801"/>
    </source>
</evidence>
<dbReference type="PANTHER" id="PTHR31321:SF73">
    <property type="entry name" value="PECTINESTERASE 14-RELATED"/>
    <property type="match status" value="1"/>
</dbReference>
<dbReference type="EC" id="3.1.1.11" evidence="4 15"/>
<dbReference type="InterPro" id="IPR000070">
    <property type="entry name" value="Pectinesterase_cat"/>
</dbReference>
<dbReference type="EMBL" id="OZ034815">
    <property type="protein sequence ID" value="CAL1373027.1"/>
    <property type="molecule type" value="Genomic_DNA"/>
</dbReference>
<evidence type="ECO:0000256" key="7">
    <source>
        <dbReference type="ARBA" id="ARBA00022729"/>
    </source>
</evidence>
<sequence>MRPLNQTPTFWLFAFSAFIALVSLLFLIPFPSPSPPSSTSTFPSVISPSSSRHHHHHHKRKPAVACDESKWRSKLIYLYQVTLVLTVDQKGCANFSSIQKAVDASPELSASTTLVLIDSGTYREKVVIYANKTNLVFEGQNYLNTAVEWNDTADSTGGTIYSASVTILAPNFTAYNISFKNSAPPPSPGDSGRQAVAARVTGDQSAFYRCGFYGAQDTLNDDHGRHYYRACFIQGSIDFIFGHARSLFESCTINSIAEPPTSGTTGAITAQGRDAAGEDSGFSFVNCRINGTGQVWLGRAWGHRATVVFSRTYMSEVVSPDGWNDWRDPSRDQTVFFGEYDCYGPGANYSMRVSYGRQLTQDEAAPFMDVSYINGDQWLEAAKIAPLVPNHDDGDDGYDNFIGALDM</sequence>
<evidence type="ECO:0000313" key="18">
    <source>
        <dbReference type="EMBL" id="CAL1373027.1"/>
    </source>
</evidence>
<dbReference type="PROSITE" id="PS00503">
    <property type="entry name" value="PECTINESTERASE_2"/>
    <property type="match status" value="1"/>
</dbReference>
<gene>
    <name evidence="18" type="ORF">LTRI10_LOCUS14983</name>
</gene>
<comment type="catalytic activity">
    <reaction evidence="12 15">
        <text>[(1-&gt;4)-alpha-D-galacturonosyl methyl ester](n) + n H2O = [(1-&gt;4)-alpha-D-galacturonosyl](n) + n methanol + n H(+)</text>
        <dbReference type="Rhea" id="RHEA:22380"/>
        <dbReference type="Rhea" id="RHEA-COMP:14570"/>
        <dbReference type="Rhea" id="RHEA-COMP:14573"/>
        <dbReference type="ChEBI" id="CHEBI:15377"/>
        <dbReference type="ChEBI" id="CHEBI:15378"/>
        <dbReference type="ChEBI" id="CHEBI:17790"/>
        <dbReference type="ChEBI" id="CHEBI:140522"/>
        <dbReference type="ChEBI" id="CHEBI:140523"/>
        <dbReference type="EC" id="3.1.1.11"/>
    </reaction>
</comment>
<keyword evidence="11" id="KW-0961">Cell wall biogenesis/degradation</keyword>
<comment type="similarity">
    <text evidence="3">Belongs to the pectinesterase family.</text>
</comment>
<evidence type="ECO:0000313" key="19">
    <source>
        <dbReference type="Proteomes" id="UP001497516"/>
    </source>
</evidence>
<evidence type="ECO:0000256" key="6">
    <source>
        <dbReference type="ARBA" id="ARBA00022525"/>
    </source>
</evidence>
<feature type="compositionally biased region" description="Low complexity" evidence="16">
    <location>
        <begin position="41"/>
        <end position="50"/>
    </location>
</feature>
<keyword evidence="7" id="KW-0732">Signal</keyword>
<feature type="active site" evidence="14">
    <location>
        <position position="238"/>
    </location>
</feature>
<dbReference type="Proteomes" id="UP001497516">
    <property type="component" value="Chromosome 2"/>
</dbReference>
<dbReference type="FunFam" id="2.160.20.10:FF:000033">
    <property type="entry name" value="Pectinesterase"/>
    <property type="match status" value="1"/>
</dbReference>
<dbReference type="InterPro" id="IPR012334">
    <property type="entry name" value="Pectin_lyas_fold"/>
</dbReference>
<evidence type="ECO:0000256" key="9">
    <source>
        <dbReference type="ARBA" id="ARBA00023085"/>
    </source>
</evidence>
<dbReference type="Gene3D" id="2.160.20.10">
    <property type="entry name" value="Single-stranded right-handed beta-helix, Pectin lyase-like"/>
    <property type="match status" value="1"/>
</dbReference>
<keyword evidence="9 15" id="KW-0063">Aspartyl esterase</keyword>
<keyword evidence="6" id="KW-0964">Secreted</keyword>
<dbReference type="Pfam" id="PF01095">
    <property type="entry name" value="Pectinesterase"/>
    <property type="match status" value="1"/>
</dbReference>
<reference evidence="18 19" key="1">
    <citation type="submission" date="2024-04" db="EMBL/GenBank/DDBJ databases">
        <authorList>
            <person name="Fracassetti M."/>
        </authorList>
    </citation>
    <scope>NUCLEOTIDE SEQUENCE [LARGE SCALE GENOMIC DNA]</scope>
</reference>
<name>A0AAV2DIC9_9ROSI</name>
<accession>A0AAV2DIC9</accession>
<evidence type="ECO:0000256" key="10">
    <source>
        <dbReference type="ARBA" id="ARBA00023180"/>
    </source>
</evidence>
<evidence type="ECO:0000256" key="3">
    <source>
        <dbReference type="ARBA" id="ARBA00008891"/>
    </source>
</evidence>
<dbReference type="GO" id="GO:0045490">
    <property type="term" value="P:pectin catabolic process"/>
    <property type="evidence" value="ECO:0007669"/>
    <property type="project" value="UniProtKB-UniRule"/>
</dbReference>
<evidence type="ECO:0000256" key="11">
    <source>
        <dbReference type="ARBA" id="ARBA00023316"/>
    </source>
</evidence>
<evidence type="ECO:0000256" key="4">
    <source>
        <dbReference type="ARBA" id="ARBA00013229"/>
    </source>
</evidence>
<dbReference type="GO" id="GO:0030599">
    <property type="term" value="F:pectinesterase activity"/>
    <property type="evidence" value="ECO:0007669"/>
    <property type="project" value="UniProtKB-UniRule"/>
</dbReference>
<feature type="domain" description="Pectinesterase catalytic" evidence="17">
    <location>
        <begin position="86"/>
        <end position="376"/>
    </location>
</feature>
<dbReference type="PANTHER" id="PTHR31321">
    <property type="entry name" value="ACYL-COA THIOESTER HYDROLASE YBHC-RELATED"/>
    <property type="match status" value="1"/>
</dbReference>
<dbReference type="SUPFAM" id="SSF51126">
    <property type="entry name" value="Pectin lyase-like"/>
    <property type="match status" value="1"/>
</dbReference>